<organism evidence="1 3">
    <name type="scientific">Pseudomonas taetrolens</name>
    <dbReference type="NCBI Taxonomy" id="47884"/>
    <lineage>
        <taxon>Bacteria</taxon>
        <taxon>Pseudomonadati</taxon>
        <taxon>Pseudomonadota</taxon>
        <taxon>Gammaproteobacteria</taxon>
        <taxon>Pseudomonadales</taxon>
        <taxon>Pseudomonadaceae</taxon>
        <taxon>Pseudomonas</taxon>
    </lineage>
</organism>
<keyword evidence="4" id="KW-1185">Reference proteome</keyword>
<name>A0A0J6JHX1_PSETA</name>
<evidence type="ECO:0000313" key="3">
    <source>
        <dbReference type="Proteomes" id="UP000036395"/>
    </source>
</evidence>
<dbReference type="Proteomes" id="UP000036395">
    <property type="component" value="Unassembled WGS sequence"/>
</dbReference>
<reference evidence="1 3" key="1">
    <citation type="submission" date="2015-02" db="EMBL/GenBank/DDBJ databases">
        <title>Pseudomonas helleri sp. nov. and Pseudomonas weihenstephanensis sp. nov., isolated from raw cows milk.</title>
        <authorList>
            <person name="von Neubeck M."/>
            <person name="Huptas C."/>
            <person name="Wenning M."/>
            <person name="Scherer S."/>
        </authorList>
    </citation>
    <scope>NUCLEOTIDE SEQUENCE [LARGE SCALE GENOMIC DNA]</scope>
    <source>
        <strain evidence="1 3">DSM 21104</strain>
    </source>
</reference>
<dbReference type="RefSeq" id="WP_048383208.1">
    <property type="nucleotide sequence ID" value="NZ_FNRS01000001.1"/>
</dbReference>
<evidence type="ECO:0000313" key="4">
    <source>
        <dbReference type="Proteomes" id="UP000183155"/>
    </source>
</evidence>
<dbReference type="EMBL" id="FNRS01000001">
    <property type="protein sequence ID" value="SEC69828.1"/>
    <property type="molecule type" value="Genomic_DNA"/>
</dbReference>
<dbReference type="AlphaFoldDB" id="A0A0J6JHX1"/>
<sequence>MNSKSAKNRIQGFLGKDVGEAHPIQHLKYSLADLAIFGGMIRDLKLERPEFFNSDIDLVSSACAEEIYSAIRNYSPIRNRFGGFRFFFLGRPYDIWSLEDTWAVRQGYVEAVRIEDLCRTTFFTIDAAIFNIKSERFYLPKFCKESIECKILDINLIHNPFPAKMAMKAVDLSVKRGLKMSPALCEFVLRNGAFLKFQSGFKESLIKHLESAPEKPFEFARQLSLEFR</sequence>
<dbReference type="SUPFAM" id="SSF81301">
    <property type="entry name" value="Nucleotidyltransferase"/>
    <property type="match status" value="1"/>
</dbReference>
<protein>
    <recommendedName>
        <fullName evidence="5">Poly A polymerase head domain-containing protein</fullName>
    </recommendedName>
</protein>
<evidence type="ECO:0000313" key="1">
    <source>
        <dbReference type="EMBL" id="KMM83342.1"/>
    </source>
</evidence>
<dbReference type="STRING" id="47884.SAMN04490203_2933"/>
<comment type="caution">
    <text evidence="1">The sequence shown here is derived from an EMBL/GenBank/DDBJ whole genome shotgun (WGS) entry which is preliminary data.</text>
</comment>
<dbReference type="EMBL" id="JYLA01000008">
    <property type="protein sequence ID" value="KMM83342.1"/>
    <property type="molecule type" value="Genomic_DNA"/>
</dbReference>
<proteinExistence type="predicted"/>
<evidence type="ECO:0008006" key="5">
    <source>
        <dbReference type="Google" id="ProtNLM"/>
    </source>
</evidence>
<accession>A0A0J6JHX1</accession>
<reference evidence="2 4" key="2">
    <citation type="submission" date="2016-10" db="EMBL/GenBank/DDBJ databases">
        <authorList>
            <person name="Varghese N."/>
            <person name="Submissions S."/>
        </authorList>
    </citation>
    <scope>NUCLEOTIDE SEQUENCE [LARGE SCALE GENOMIC DNA]</scope>
    <source>
        <strain evidence="2 4">BS3652</strain>
    </source>
</reference>
<dbReference type="OrthoDB" id="5510318at2"/>
<dbReference type="Proteomes" id="UP000183155">
    <property type="component" value="Unassembled WGS sequence"/>
</dbReference>
<gene>
    <name evidence="2" type="ORF">SAMN04490203_2933</name>
    <name evidence="1" type="ORF">TU78_19360</name>
</gene>
<evidence type="ECO:0000313" key="2">
    <source>
        <dbReference type="EMBL" id="SEC69828.1"/>
    </source>
</evidence>
<dbReference type="Gene3D" id="3.30.460.10">
    <property type="entry name" value="Beta Polymerase, domain 2"/>
    <property type="match status" value="1"/>
</dbReference>
<dbReference type="PATRIC" id="fig|47884.3.peg.4371"/>
<dbReference type="InterPro" id="IPR043519">
    <property type="entry name" value="NT_sf"/>
</dbReference>